<evidence type="ECO:0000256" key="6">
    <source>
        <dbReference type="SAM" id="MobiDB-lite"/>
    </source>
</evidence>
<feature type="compositionally biased region" description="Acidic residues" evidence="6">
    <location>
        <begin position="23"/>
        <end position="42"/>
    </location>
</feature>
<evidence type="ECO:0000256" key="2">
    <source>
        <dbReference type="ARBA" id="ARBA00009525"/>
    </source>
</evidence>
<feature type="domain" description="Rad4 beta-hairpin" evidence="8">
    <location>
        <begin position="460"/>
        <end position="517"/>
    </location>
</feature>
<evidence type="ECO:0000259" key="8">
    <source>
        <dbReference type="SMART" id="SM01031"/>
    </source>
</evidence>
<dbReference type="GO" id="GO:0003684">
    <property type="term" value="F:damaged DNA binding"/>
    <property type="evidence" value="ECO:0007669"/>
    <property type="project" value="InterPro"/>
</dbReference>
<dbReference type="InterPro" id="IPR018328">
    <property type="entry name" value="Rad4_beta-hairpin_dom3"/>
</dbReference>
<dbReference type="SMART" id="SM01032">
    <property type="entry name" value="BHD_3"/>
    <property type="match status" value="1"/>
</dbReference>
<dbReference type="InterPro" id="IPR036985">
    <property type="entry name" value="Transglutaminase-like_sf"/>
</dbReference>
<keyword evidence="4" id="KW-0234">DNA repair</keyword>
<dbReference type="GO" id="GO:0006298">
    <property type="term" value="P:mismatch repair"/>
    <property type="evidence" value="ECO:0007669"/>
    <property type="project" value="TreeGrafter"/>
</dbReference>
<proteinExistence type="inferred from homology"/>
<dbReference type="GO" id="GO:0003697">
    <property type="term" value="F:single-stranded DNA binding"/>
    <property type="evidence" value="ECO:0007669"/>
    <property type="project" value="TreeGrafter"/>
</dbReference>
<evidence type="ECO:0000313" key="11">
    <source>
        <dbReference type="Proteomes" id="UP000001997"/>
    </source>
</evidence>
<gene>
    <name evidence="10" type="ORF">PGUG_04545</name>
</gene>
<dbReference type="GO" id="GO:0000111">
    <property type="term" value="C:nucleotide-excision repair factor 2 complex"/>
    <property type="evidence" value="ECO:0007669"/>
    <property type="project" value="TreeGrafter"/>
</dbReference>
<keyword evidence="3" id="KW-0227">DNA damage</keyword>
<dbReference type="InParanoid" id="A5DMP4"/>
<evidence type="ECO:0000259" key="7">
    <source>
        <dbReference type="SMART" id="SM01030"/>
    </source>
</evidence>
<accession>A5DMP4</accession>
<organism evidence="10 11">
    <name type="scientific">Meyerozyma guilliermondii (strain ATCC 6260 / CBS 566 / DSM 6381 / JCM 1539 / NBRC 10279 / NRRL Y-324)</name>
    <name type="common">Yeast</name>
    <name type="synonym">Candida guilliermondii</name>
    <dbReference type="NCBI Taxonomy" id="294746"/>
    <lineage>
        <taxon>Eukaryota</taxon>
        <taxon>Fungi</taxon>
        <taxon>Dikarya</taxon>
        <taxon>Ascomycota</taxon>
        <taxon>Saccharomycotina</taxon>
        <taxon>Pichiomycetes</taxon>
        <taxon>Debaryomycetaceae</taxon>
        <taxon>Meyerozyma</taxon>
    </lineage>
</organism>
<dbReference type="EMBL" id="CH408159">
    <property type="protein sequence ID" value="EDK40447.2"/>
    <property type="molecule type" value="Genomic_DNA"/>
</dbReference>
<dbReference type="SMART" id="SM01031">
    <property type="entry name" value="BHD_2"/>
    <property type="match status" value="1"/>
</dbReference>
<dbReference type="Gene3D" id="2.20.20.110">
    <property type="entry name" value="Rad4, beta-hairpin domain BHD1"/>
    <property type="match status" value="1"/>
</dbReference>
<evidence type="ECO:0000259" key="9">
    <source>
        <dbReference type="SMART" id="SM01032"/>
    </source>
</evidence>
<dbReference type="PANTHER" id="PTHR12135">
    <property type="entry name" value="DNA REPAIR PROTEIN XP-C / RAD4"/>
    <property type="match status" value="1"/>
</dbReference>
<dbReference type="InterPro" id="IPR018325">
    <property type="entry name" value="Rad4/PNGase_transGLS-fold"/>
</dbReference>
<evidence type="ECO:0000256" key="1">
    <source>
        <dbReference type="ARBA" id="ARBA00004123"/>
    </source>
</evidence>
<dbReference type="SUPFAM" id="SSF54001">
    <property type="entry name" value="Cysteine proteinases"/>
    <property type="match status" value="1"/>
</dbReference>
<dbReference type="Pfam" id="PF03835">
    <property type="entry name" value="Rad4"/>
    <property type="match status" value="1"/>
</dbReference>
<dbReference type="InterPro" id="IPR018327">
    <property type="entry name" value="BHD_2"/>
</dbReference>
<dbReference type="OMA" id="QWKFLGR"/>
<dbReference type="OrthoDB" id="300780at2759"/>
<dbReference type="Pfam" id="PF10403">
    <property type="entry name" value="BHD_1"/>
    <property type="match status" value="1"/>
</dbReference>
<dbReference type="InterPro" id="IPR038765">
    <property type="entry name" value="Papain-like_cys_pep_sf"/>
</dbReference>
<evidence type="ECO:0000313" key="10">
    <source>
        <dbReference type="EMBL" id="EDK40447.2"/>
    </source>
</evidence>
<dbReference type="Pfam" id="PF10405">
    <property type="entry name" value="BHD_3"/>
    <property type="match status" value="1"/>
</dbReference>
<dbReference type="STRING" id="294746.A5DMP4"/>
<feature type="domain" description="Rad4 beta-hairpin" evidence="9">
    <location>
        <begin position="528"/>
        <end position="615"/>
    </location>
</feature>
<dbReference type="PANTHER" id="PTHR12135:SF2">
    <property type="entry name" value="DNA REPAIR PROTEIN RAD34"/>
    <property type="match status" value="1"/>
</dbReference>
<dbReference type="GeneID" id="5125512"/>
<dbReference type="InterPro" id="IPR042488">
    <property type="entry name" value="Rad4_BHD3_sf"/>
</dbReference>
<dbReference type="RefSeq" id="XP_001483816.2">
    <property type="nucleotide sequence ID" value="XM_001483766.1"/>
</dbReference>
<feature type="region of interest" description="Disordered" evidence="6">
    <location>
        <begin position="1"/>
        <end position="49"/>
    </location>
</feature>
<keyword evidence="11" id="KW-1185">Reference proteome</keyword>
<dbReference type="GO" id="GO:0071942">
    <property type="term" value="C:XPC complex"/>
    <property type="evidence" value="ECO:0007669"/>
    <property type="project" value="TreeGrafter"/>
</dbReference>
<dbReference type="GO" id="GO:0005737">
    <property type="term" value="C:cytoplasm"/>
    <property type="evidence" value="ECO:0007669"/>
    <property type="project" value="TreeGrafter"/>
</dbReference>
<dbReference type="eggNOG" id="KOG2179">
    <property type="taxonomic scope" value="Eukaryota"/>
</dbReference>
<name>A5DMP4_PICGU</name>
<dbReference type="HOGENOM" id="CLU_003639_3_1_1"/>
<dbReference type="Gene3D" id="3.30.70.2460">
    <property type="entry name" value="Rad4, beta-hairpin domain BHD3"/>
    <property type="match status" value="1"/>
</dbReference>
<dbReference type="InterPro" id="IPR004583">
    <property type="entry name" value="DNA_repair_Rad4"/>
</dbReference>
<dbReference type="GO" id="GO:0006289">
    <property type="term" value="P:nucleotide-excision repair"/>
    <property type="evidence" value="ECO:0007669"/>
    <property type="project" value="InterPro"/>
</dbReference>
<dbReference type="FunCoup" id="A5DMP4">
    <property type="interactions" value="69"/>
</dbReference>
<dbReference type="Proteomes" id="UP000001997">
    <property type="component" value="Unassembled WGS sequence"/>
</dbReference>
<dbReference type="SMART" id="SM01030">
    <property type="entry name" value="BHD_1"/>
    <property type="match status" value="1"/>
</dbReference>
<dbReference type="Gene3D" id="3.90.260.10">
    <property type="entry name" value="Transglutaminase-like"/>
    <property type="match status" value="1"/>
</dbReference>
<dbReference type="KEGG" id="pgu:PGUG_04545"/>
<comment type="similarity">
    <text evidence="2">Belongs to the XPC family.</text>
</comment>
<feature type="compositionally biased region" description="Acidic residues" evidence="6">
    <location>
        <begin position="1"/>
        <end position="12"/>
    </location>
</feature>
<evidence type="ECO:0000256" key="3">
    <source>
        <dbReference type="ARBA" id="ARBA00022763"/>
    </source>
</evidence>
<keyword evidence="5" id="KW-0539">Nucleus</keyword>
<reference evidence="10 11" key="1">
    <citation type="journal article" date="2009" name="Nature">
        <title>Evolution of pathogenicity and sexual reproduction in eight Candida genomes.</title>
        <authorList>
            <person name="Butler G."/>
            <person name="Rasmussen M.D."/>
            <person name="Lin M.F."/>
            <person name="Santos M.A."/>
            <person name="Sakthikumar S."/>
            <person name="Munro C.A."/>
            <person name="Rheinbay E."/>
            <person name="Grabherr M."/>
            <person name="Forche A."/>
            <person name="Reedy J.L."/>
            <person name="Agrafioti I."/>
            <person name="Arnaud M.B."/>
            <person name="Bates S."/>
            <person name="Brown A.J."/>
            <person name="Brunke S."/>
            <person name="Costanzo M.C."/>
            <person name="Fitzpatrick D.A."/>
            <person name="de Groot P.W."/>
            <person name="Harris D."/>
            <person name="Hoyer L.L."/>
            <person name="Hube B."/>
            <person name="Klis F.M."/>
            <person name="Kodira C."/>
            <person name="Lennard N."/>
            <person name="Logue M.E."/>
            <person name="Martin R."/>
            <person name="Neiman A.M."/>
            <person name="Nikolaou E."/>
            <person name="Quail M.A."/>
            <person name="Quinn J."/>
            <person name="Santos M.C."/>
            <person name="Schmitzberger F.F."/>
            <person name="Sherlock G."/>
            <person name="Shah P."/>
            <person name="Silverstein K.A."/>
            <person name="Skrzypek M.S."/>
            <person name="Soll D."/>
            <person name="Staggs R."/>
            <person name="Stansfield I."/>
            <person name="Stumpf M.P."/>
            <person name="Sudbery P.E."/>
            <person name="Srikantha T."/>
            <person name="Zeng Q."/>
            <person name="Berman J."/>
            <person name="Berriman M."/>
            <person name="Heitman J."/>
            <person name="Gow N.A."/>
            <person name="Lorenz M.C."/>
            <person name="Birren B.W."/>
            <person name="Kellis M."/>
            <person name="Cuomo C.A."/>
        </authorList>
    </citation>
    <scope>NUCLEOTIDE SEQUENCE [LARGE SCALE GENOMIC DNA]</scope>
    <source>
        <strain evidence="11">ATCC 6260 / CBS 566 / DSM 6381 / JCM 1539 / NBRC 10279 / NRRL Y-324</strain>
    </source>
</reference>
<sequence length="658" mass="76149">MNPFFVDEESEDESPKRRKVEPSLEEESDSESSDSSEGDLEDIPLQSNQPDNFTIQILPLKRSNEKKLRALEDRRKKLSIHYLGMVSYLLHIHFRNRWMNQKAVVKTLRKNLPETITKKISKLKKKIRTDKESTPKNTEDIYSQLRFIINYLVKWFRHNYEIISTGIRVLGYIPNGVGSSSYSDYYSYKCPPLSAEAFAKVCKTFKHNRDTGAQIFTALLRSVGFESRLAFSLPLLAVSKTTKVSSKLDYDKLERVKDSDLLFPYFWTELVDPIDPSKLFIIETMCFHDKEKRVQHLGRSVDSLSSSYTADFYPKSSEFNAMQMSHVVSIGEDGGMIDVSARYMADISYRYFNRLDLRTISGRSELLFQSLMRYFNRNHRYTAAENEELTTLRQLALRNYSIPTSYAAMKRSPNFITRKTLRFNEEISPTAKPVGTIKLQSKKAIEEKQKVYSRSSVMVGRSEHHWKQLGRSIKPEQATKPMKITTSLRSWRSRKNNQAEVPTNLYTLSQTTICVPPSVNEKNGVLFLPRNQYGNIEIYRPWMVPKKTKWLTLSDIEGILSRYKKSSFTCPIAEAIEYVPVVVGFEYVSRNGQAVPVKKGVIIHEHQENAVKKIWLYGMAAKQRALRMEAELQALHGWKTLVRTLRVRSKLDKRYGSS</sequence>
<dbReference type="AlphaFoldDB" id="A5DMP4"/>
<comment type="subcellular location">
    <subcellularLocation>
        <location evidence="1">Nucleus</location>
    </subcellularLocation>
</comment>
<evidence type="ECO:0000256" key="4">
    <source>
        <dbReference type="ARBA" id="ARBA00023204"/>
    </source>
</evidence>
<feature type="domain" description="Rad4 beta-hairpin" evidence="7">
    <location>
        <begin position="398"/>
        <end position="458"/>
    </location>
</feature>
<dbReference type="InterPro" id="IPR018326">
    <property type="entry name" value="Rad4_beta-hairpin_dom1"/>
</dbReference>
<protein>
    <recommendedName>
        <fullName evidence="12">Rad4 beta-hairpin domain-containing protein</fullName>
    </recommendedName>
</protein>
<evidence type="ECO:0000256" key="5">
    <source>
        <dbReference type="ARBA" id="ARBA00023242"/>
    </source>
</evidence>
<evidence type="ECO:0008006" key="12">
    <source>
        <dbReference type="Google" id="ProtNLM"/>
    </source>
</evidence>